<dbReference type="AlphaFoldDB" id="A0A0F8W0A3"/>
<organism evidence="1">
    <name type="scientific">marine sediment metagenome</name>
    <dbReference type="NCBI Taxonomy" id="412755"/>
    <lineage>
        <taxon>unclassified sequences</taxon>
        <taxon>metagenomes</taxon>
        <taxon>ecological metagenomes</taxon>
    </lineage>
</organism>
<dbReference type="EMBL" id="LAZR01070387">
    <property type="protein sequence ID" value="KKK41600.1"/>
    <property type="molecule type" value="Genomic_DNA"/>
</dbReference>
<accession>A0A0F8W0A3</accession>
<dbReference type="Gene3D" id="3.40.50.450">
    <property type="match status" value="1"/>
</dbReference>
<sequence length="304" mass="35198">MNSNISISGTISGSLRKFSKEISQVVMEFKKKGIKILSPIISEIINEGAQFIYFDHDKTKPIALIEQSHLKSIDHSDFLYVVCPNGYIGNSTLLEIGYAIAIKKKIYSSEPPEDLLLKKLIEYNKTIPEIIDSVVECKKEEKPLDPEKLPEIQKYIKLKVIERGFEHETETETVIEYQNVSVDRFVDVPTADISLYILPAVEDFLDELDDADDLECGNDEYSLSEVSIDRDYTHYPYSVTIDEDSDGDVTEVGFESRLEFDEDDEKSCKKHYEVLVTYEVGEDTEFEYWIWLLKLNNLFFYFFY</sequence>
<reference evidence="1" key="1">
    <citation type="journal article" date="2015" name="Nature">
        <title>Complex archaea that bridge the gap between prokaryotes and eukaryotes.</title>
        <authorList>
            <person name="Spang A."/>
            <person name="Saw J.H."/>
            <person name="Jorgensen S.L."/>
            <person name="Zaremba-Niedzwiedzka K."/>
            <person name="Martijn J."/>
            <person name="Lind A.E."/>
            <person name="van Eijk R."/>
            <person name="Schleper C."/>
            <person name="Guy L."/>
            <person name="Ettema T.J."/>
        </authorList>
    </citation>
    <scope>NUCLEOTIDE SEQUENCE</scope>
</reference>
<comment type="caution">
    <text evidence="1">The sequence shown here is derived from an EMBL/GenBank/DDBJ whole genome shotgun (WGS) entry which is preliminary data.</text>
</comment>
<evidence type="ECO:0000313" key="1">
    <source>
        <dbReference type="EMBL" id="KKK41600.1"/>
    </source>
</evidence>
<name>A0A0F8W0A3_9ZZZZ</name>
<protein>
    <submittedName>
        <fullName evidence="1">Uncharacterized protein</fullName>
    </submittedName>
</protein>
<proteinExistence type="predicted"/>
<gene>
    <name evidence="1" type="ORF">LCGC14_2617380</name>
</gene>